<protein>
    <submittedName>
        <fullName evidence="2">Uncharacterized protein</fullName>
    </submittedName>
</protein>
<dbReference type="AlphaFoldDB" id="A0AAV2FBP6"/>
<keyword evidence="3" id="KW-1185">Reference proteome</keyword>
<evidence type="ECO:0000256" key="1">
    <source>
        <dbReference type="SAM" id="MobiDB-lite"/>
    </source>
</evidence>
<sequence>MRGASIHTVTHIMRGGASIPILPGAATPLNHPVSQHQQVVFSRGSPSRLARGQTHNTSPTSLGRGSHSSSPSASLPSQQQLQPQMTG</sequence>
<name>A0AAV2FBP6_9ROSI</name>
<feature type="region of interest" description="Disordered" evidence="1">
    <location>
        <begin position="28"/>
        <end position="87"/>
    </location>
</feature>
<dbReference type="EMBL" id="OZ034819">
    <property type="protein sequence ID" value="CAL1395658.1"/>
    <property type="molecule type" value="Genomic_DNA"/>
</dbReference>
<accession>A0AAV2FBP6</accession>
<organism evidence="2 3">
    <name type="scientific">Linum trigynum</name>
    <dbReference type="NCBI Taxonomy" id="586398"/>
    <lineage>
        <taxon>Eukaryota</taxon>
        <taxon>Viridiplantae</taxon>
        <taxon>Streptophyta</taxon>
        <taxon>Embryophyta</taxon>
        <taxon>Tracheophyta</taxon>
        <taxon>Spermatophyta</taxon>
        <taxon>Magnoliopsida</taxon>
        <taxon>eudicotyledons</taxon>
        <taxon>Gunneridae</taxon>
        <taxon>Pentapetalae</taxon>
        <taxon>rosids</taxon>
        <taxon>fabids</taxon>
        <taxon>Malpighiales</taxon>
        <taxon>Linaceae</taxon>
        <taxon>Linum</taxon>
    </lineage>
</organism>
<evidence type="ECO:0000313" key="2">
    <source>
        <dbReference type="EMBL" id="CAL1395658.1"/>
    </source>
</evidence>
<proteinExistence type="predicted"/>
<reference evidence="2 3" key="1">
    <citation type="submission" date="2024-04" db="EMBL/GenBank/DDBJ databases">
        <authorList>
            <person name="Fracassetti M."/>
        </authorList>
    </citation>
    <scope>NUCLEOTIDE SEQUENCE [LARGE SCALE GENOMIC DNA]</scope>
</reference>
<dbReference type="Proteomes" id="UP001497516">
    <property type="component" value="Chromosome 6"/>
</dbReference>
<feature type="compositionally biased region" description="Low complexity" evidence="1">
    <location>
        <begin position="58"/>
        <end position="87"/>
    </location>
</feature>
<gene>
    <name evidence="2" type="ORF">LTRI10_LOCUS36076</name>
</gene>
<evidence type="ECO:0000313" key="3">
    <source>
        <dbReference type="Proteomes" id="UP001497516"/>
    </source>
</evidence>